<dbReference type="InterPro" id="IPR045006">
    <property type="entry name" value="CHLI-like"/>
</dbReference>
<dbReference type="InterPro" id="IPR000523">
    <property type="entry name" value="Mg_chelatse_chII-like_cat_dom"/>
</dbReference>
<dbReference type="InterPro" id="IPR025158">
    <property type="entry name" value="Mg_chelat-rel_C"/>
</dbReference>
<evidence type="ECO:0000259" key="2">
    <source>
        <dbReference type="SMART" id="SM00382"/>
    </source>
</evidence>
<dbReference type="SUPFAM" id="SSF52540">
    <property type="entry name" value="P-loop containing nucleoside triphosphate hydrolases"/>
    <property type="match status" value="1"/>
</dbReference>
<evidence type="ECO:0000313" key="3">
    <source>
        <dbReference type="EMBL" id="PKQ28817.1"/>
    </source>
</evidence>
<comment type="caution">
    <text evidence="3">The sequence shown here is derived from an EMBL/GenBank/DDBJ whole genome shotgun (WGS) entry which is preliminary data.</text>
</comment>
<sequence>MFAKLFGSTLVGMESHRIQIEVDITSGLPGLEIVGLPDAALKESRIRVKSAVKNSQFEWPKTRVHINLAPADVKKEGPSFDLPIALGILRAMGQLSLARTSSNFIAVGELSLDGRVREVKGALSIAIGARECGADFLIVPEGNTHEAALVDGLDVYGVENLRQAVSFLEGARADPVRVNPEDMLIENADTVADLADVRGQAPARRALEVAAAGGHNLLMIGPPGSGKTMLARRLPGILPPLTLEEALEVTRIRGVAGMVSPGGSLAGARPFRAPHSSISAVGLTGGGVPLPKPGEVSLAHCGVLYLDELTLYPRNALESLRVPLEDRCVTIVRSMIAVAYPARFSLIASMNPCPCGYLGDPQHECACSVGDIVRYRSRISGPLLDRIDIQIEVPRLTRAQLMQREGGEPSAAVRERVVAARKMQEARYAGSGVYFNSAMTNSMLDAHCRATSEGERFLGVAVERLGLSARSYHRVLKVARTVADLARSERVEVEHLAEAVQYRCLERDARFTGAAVH</sequence>
<dbReference type="InterPro" id="IPR014721">
    <property type="entry name" value="Ribsml_uS5_D2-typ_fold_subgr"/>
</dbReference>
<dbReference type="Pfam" id="PF13335">
    <property type="entry name" value="Mg_chelatase_C"/>
    <property type="match status" value="1"/>
</dbReference>
<dbReference type="InterPro" id="IPR027417">
    <property type="entry name" value="P-loop_NTPase"/>
</dbReference>
<dbReference type="AlphaFoldDB" id="A0A2N3G7W4"/>
<dbReference type="GO" id="GO:0005524">
    <property type="term" value="F:ATP binding"/>
    <property type="evidence" value="ECO:0007669"/>
    <property type="project" value="InterPro"/>
</dbReference>
<dbReference type="Proteomes" id="UP000233654">
    <property type="component" value="Unassembled WGS sequence"/>
</dbReference>
<evidence type="ECO:0000313" key="4">
    <source>
        <dbReference type="Proteomes" id="UP000233654"/>
    </source>
</evidence>
<name>A0A2N3G7W4_9ACTN</name>
<dbReference type="EMBL" id="PHEX01000004">
    <property type="protein sequence ID" value="PKQ28817.1"/>
    <property type="molecule type" value="Genomic_DNA"/>
</dbReference>
<dbReference type="Gene3D" id="3.40.50.300">
    <property type="entry name" value="P-loop containing nucleotide triphosphate hydrolases"/>
    <property type="match status" value="1"/>
</dbReference>
<dbReference type="SUPFAM" id="SSF54211">
    <property type="entry name" value="Ribosomal protein S5 domain 2-like"/>
    <property type="match status" value="1"/>
</dbReference>
<accession>A0A2N3G7W4</accession>
<feature type="domain" description="AAA+ ATPase" evidence="2">
    <location>
        <begin position="213"/>
        <end position="397"/>
    </location>
</feature>
<dbReference type="Gene3D" id="3.30.230.10">
    <property type="match status" value="1"/>
</dbReference>
<evidence type="ECO:0000256" key="1">
    <source>
        <dbReference type="ARBA" id="ARBA00006354"/>
    </source>
</evidence>
<organism evidence="3 4">
    <name type="scientific">Candidatus Anoxymicrobium japonicum</name>
    <dbReference type="NCBI Taxonomy" id="2013648"/>
    <lineage>
        <taxon>Bacteria</taxon>
        <taxon>Bacillati</taxon>
        <taxon>Actinomycetota</taxon>
        <taxon>Candidatus Geothermincolia</taxon>
        <taxon>Candidatus Geothermincolales</taxon>
        <taxon>Candidatus Anoxymicrobiaceae</taxon>
        <taxon>Candidatus Anoxymicrobium</taxon>
    </lineage>
</organism>
<dbReference type="Pfam" id="PF01078">
    <property type="entry name" value="Mg_chelatase"/>
    <property type="match status" value="1"/>
</dbReference>
<reference evidence="3 4" key="1">
    <citation type="journal article" date="2017" name="ISME J.">
        <title>Potential for microbial H2 and metal transformations associated with novel bacteria and archaea in deep terrestrial subsurface sediments.</title>
        <authorList>
            <person name="Hernsdorf A.W."/>
            <person name="Amano Y."/>
            <person name="Miyakawa K."/>
            <person name="Ise K."/>
            <person name="Suzuki Y."/>
            <person name="Anantharaman K."/>
            <person name="Probst A."/>
            <person name="Burstein D."/>
            <person name="Thomas B.C."/>
            <person name="Banfield J.F."/>
        </authorList>
    </citation>
    <scope>NUCLEOTIDE SEQUENCE [LARGE SCALE GENOMIC DNA]</scope>
    <source>
        <strain evidence="3">HGW-Actinobacteria-3</strain>
    </source>
</reference>
<protein>
    <recommendedName>
        <fullName evidence="2">AAA+ ATPase domain-containing protein</fullName>
    </recommendedName>
</protein>
<dbReference type="SMART" id="SM00382">
    <property type="entry name" value="AAA"/>
    <property type="match status" value="1"/>
</dbReference>
<gene>
    <name evidence="3" type="ORF">CVT63_00670</name>
</gene>
<comment type="similarity">
    <text evidence="1">Belongs to the Mg-chelatase subunits D/I family. ComM subfamily.</text>
</comment>
<dbReference type="Pfam" id="PF13541">
    <property type="entry name" value="ChlI"/>
    <property type="match status" value="1"/>
</dbReference>
<proteinExistence type="inferred from homology"/>
<dbReference type="InterPro" id="IPR020568">
    <property type="entry name" value="Ribosomal_Su5_D2-typ_SF"/>
</dbReference>
<dbReference type="NCBIfam" id="TIGR00368">
    <property type="entry name" value="YifB family Mg chelatase-like AAA ATPase"/>
    <property type="match status" value="1"/>
</dbReference>
<dbReference type="PANTHER" id="PTHR32039:SF7">
    <property type="entry name" value="COMPETENCE PROTEIN COMM"/>
    <property type="match status" value="1"/>
</dbReference>
<dbReference type="InterPro" id="IPR004482">
    <property type="entry name" value="Mg_chelat-rel"/>
</dbReference>
<dbReference type="PANTHER" id="PTHR32039">
    <property type="entry name" value="MAGNESIUM-CHELATASE SUBUNIT CHLI"/>
    <property type="match status" value="1"/>
</dbReference>
<dbReference type="InterPro" id="IPR003593">
    <property type="entry name" value="AAA+_ATPase"/>
</dbReference>